<dbReference type="InterPro" id="IPR012338">
    <property type="entry name" value="Beta-lactam/transpept-like"/>
</dbReference>
<evidence type="ECO:0000313" key="6">
    <source>
        <dbReference type="Proteomes" id="UP001481677"/>
    </source>
</evidence>
<sequence length="551" mass="57735">MNARIDRQRSRLSVIALTLMLASCGGSDHPDTAVPDAITQIMQKPAYANAIWAMQVVDLDTGRVIYDLNSGSQVYIASVRKLFSTGNALDVLGARSTHVTPVYKQGNVDANGVLTGNLIMVASGDLTMGGRANPDGTIAISAFDHNEADGLGNAILTAPDPLAGFNALAAQVAAAGIKTVSGDVVIDDRLFDAFPFREEEGFNVTPMLVNDDVVDISFSSSADGAVLPFNYRPVSAAFSVQSTLKTDSTTSGFKVELTPDPSQNLVPVCFGTANCSGAVSGTVPTVEQPPLTNAYPLVRTFRVSAPSTYARTVFIEALARAGVTVTAAAVGPNELATLPAQGSYSSAQQVAQLTSAPYAQDIRFVNKVSYNIGADVTLMLYGLAKSGSRTMAASLATEQQELSSTFNIAPSQYHFEDGSGGGETTANAKAVIALLRGMRLMPDYAAYVDSLPFLGVDGSLTTVTDFEADPTLAGAKGKVYAKTGTYVGLSSTTPVVPQLKGQALAGYIDAKSGHRLAFFVTVNNVAFEGFPTVLNAFQDEGMIAAQIWKLQ</sequence>
<reference evidence="3 6" key="3">
    <citation type="submission" date="2024-01" db="EMBL/GenBank/DDBJ databases">
        <title>The diversity of rhizobia nodulating Mimosa spp. in eleven states of Brazil covering several biomes is determined by host plant, location, and edaphic factors.</title>
        <authorList>
            <person name="Rouws L."/>
            <person name="Barauna A."/>
            <person name="Beukes C."/>
            <person name="De Faria S.M."/>
            <person name="Gross E."/>
            <person name="Dos Reis Junior F.B."/>
            <person name="Simon M."/>
            <person name="Maluk M."/>
            <person name="Odee D.W."/>
            <person name="Kenicer G."/>
            <person name="Young J.P.W."/>
            <person name="Reis V.M."/>
            <person name="Zilli J."/>
            <person name="James E.K."/>
        </authorList>
    </citation>
    <scope>NUCLEOTIDE SEQUENCE [LARGE SCALE GENOMIC DNA]</scope>
    <source>
        <strain evidence="3 6">JPY530</strain>
    </source>
</reference>
<dbReference type="Proteomes" id="UP000321776">
    <property type="component" value="Unassembled WGS sequence"/>
</dbReference>
<evidence type="ECO:0000313" key="5">
    <source>
        <dbReference type="Proteomes" id="UP000321776"/>
    </source>
</evidence>
<comment type="caution">
    <text evidence="4">The sequence shown here is derived from an EMBL/GenBank/DDBJ whole genome shotgun (WGS) entry which is preliminary data.</text>
</comment>
<dbReference type="RefSeq" id="WP_147235918.1">
    <property type="nucleotide sequence ID" value="NZ_JAZHFZ010000015.1"/>
</dbReference>
<keyword evidence="3" id="KW-0645">Protease</keyword>
<dbReference type="EC" id="3.4.16.4" evidence="3"/>
<dbReference type="GO" id="GO:0006508">
    <property type="term" value="P:proteolysis"/>
    <property type="evidence" value="ECO:0007669"/>
    <property type="project" value="InterPro"/>
</dbReference>
<dbReference type="Gene3D" id="3.50.80.20">
    <property type="entry name" value="D-Ala-D-Ala carboxypeptidase C, peptidase S13"/>
    <property type="match status" value="1"/>
</dbReference>
<evidence type="ECO:0000256" key="1">
    <source>
        <dbReference type="ARBA" id="ARBA00006096"/>
    </source>
</evidence>
<name>A0A5C6VF73_9BURK</name>
<dbReference type="Pfam" id="PF02113">
    <property type="entry name" value="Peptidase_S13"/>
    <property type="match status" value="1"/>
</dbReference>
<dbReference type="EMBL" id="VOQS01000003">
    <property type="protein sequence ID" value="TXC83630.1"/>
    <property type="molecule type" value="Genomic_DNA"/>
</dbReference>
<keyword evidence="2 3" id="KW-0378">Hydrolase</keyword>
<dbReference type="Gene3D" id="3.40.710.10">
    <property type="entry name" value="DD-peptidase/beta-lactamase superfamily"/>
    <property type="match status" value="1"/>
</dbReference>
<dbReference type="SUPFAM" id="SSF56601">
    <property type="entry name" value="beta-lactamase/transpeptidase-like"/>
    <property type="match status" value="1"/>
</dbReference>
<gene>
    <name evidence="4" type="ORF">FRZ40_24930</name>
    <name evidence="3" type="ORF">V4C56_21595</name>
</gene>
<comment type="similarity">
    <text evidence="1">Belongs to the peptidase S13 family.</text>
</comment>
<protein>
    <submittedName>
        <fullName evidence="3">D-alanyl-D-alanine carboxypeptidase</fullName>
        <ecNumber evidence="3">3.4.16.4</ecNumber>
    </submittedName>
    <submittedName>
        <fullName evidence="4">Peptidase S13</fullName>
    </submittedName>
</protein>
<dbReference type="InterPro" id="IPR000667">
    <property type="entry name" value="Peptidase_S13"/>
</dbReference>
<reference evidence="4" key="2">
    <citation type="submission" date="2019-08" db="EMBL/GenBank/DDBJ databases">
        <authorList>
            <person name="Im W.-T."/>
        </authorList>
    </citation>
    <scope>NUCLEOTIDE SEQUENCE</scope>
    <source>
        <strain evidence="4">NF 2-5-3</strain>
    </source>
</reference>
<keyword evidence="6" id="KW-1185">Reference proteome</keyword>
<dbReference type="Proteomes" id="UP001481677">
    <property type="component" value="Unassembled WGS sequence"/>
</dbReference>
<proteinExistence type="inferred from homology"/>
<dbReference type="PANTHER" id="PTHR30023:SF0">
    <property type="entry name" value="PENICILLIN-SENSITIVE CARBOXYPEPTIDASE A"/>
    <property type="match status" value="1"/>
</dbReference>
<keyword evidence="3" id="KW-0121">Carboxypeptidase</keyword>
<dbReference type="EMBL" id="JAZHGA010000015">
    <property type="protein sequence ID" value="MEM5342208.1"/>
    <property type="molecule type" value="Genomic_DNA"/>
</dbReference>
<dbReference type="PANTHER" id="PTHR30023">
    <property type="entry name" value="D-ALANYL-D-ALANINE CARBOXYPEPTIDASE"/>
    <property type="match status" value="1"/>
</dbReference>
<reference evidence="4 5" key="1">
    <citation type="journal article" date="2018" name="Int. J. Syst. Evol. Microbiol.">
        <title>Paraburkholderia azotifigens sp. nov., a nitrogen-fixing bacterium isolated from paddy soil.</title>
        <authorList>
            <person name="Choi G.M."/>
            <person name="Im W.T."/>
        </authorList>
    </citation>
    <scope>NUCLEOTIDE SEQUENCE [LARGE SCALE GENOMIC DNA]</scope>
    <source>
        <strain evidence="4 5">NF 2-5-3</strain>
    </source>
</reference>
<evidence type="ECO:0000313" key="4">
    <source>
        <dbReference type="EMBL" id="TXC83630.1"/>
    </source>
</evidence>
<dbReference type="GO" id="GO:0009002">
    <property type="term" value="F:serine-type D-Ala-D-Ala carboxypeptidase activity"/>
    <property type="evidence" value="ECO:0007669"/>
    <property type="project" value="UniProtKB-EC"/>
</dbReference>
<dbReference type="PROSITE" id="PS51257">
    <property type="entry name" value="PROKAR_LIPOPROTEIN"/>
    <property type="match status" value="1"/>
</dbReference>
<keyword evidence="3" id="KW-0675">Receptor</keyword>
<evidence type="ECO:0000256" key="2">
    <source>
        <dbReference type="ARBA" id="ARBA00022801"/>
    </source>
</evidence>
<accession>A0A5C6VF73</accession>
<dbReference type="AlphaFoldDB" id="A0A5C6VF73"/>
<dbReference type="GO" id="GO:0000270">
    <property type="term" value="P:peptidoglycan metabolic process"/>
    <property type="evidence" value="ECO:0007669"/>
    <property type="project" value="TreeGrafter"/>
</dbReference>
<evidence type="ECO:0000313" key="3">
    <source>
        <dbReference type="EMBL" id="MEM5342208.1"/>
    </source>
</evidence>
<organism evidence="4 5">
    <name type="scientific">Paraburkholderia azotifigens</name>
    <dbReference type="NCBI Taxonomy" id="2057004"/>
    <lineage>
        <taxon>Bacteria</taxon>
        <taxon>Pseudomonadati</taxon>
        <taxon>Pseudomonadota</taxon>
        <taxon>Betaproteobacteria</taxon>
        <taxon>Burkholderiales</taxon>
        <taxon>Burkholderiaceae</taxon>
        <taxon>Paraburkholderia</taxon>
    </lineage>
</organism>